<evidence type="ECO:0000313" key="3">
    <source>
        <dbReference type="Proteomes" id="UP000218598"/>
    </source>
</evidence>
<keyword evidence="3" id="KW-1185">Reference proteome</keyword>
<dbReference type="SUPFAM" id="SSF52540">
    <property type="entry name" value="P-loop containing nucleoside triphosphate hydrolases"/>
    <property type="match status" value="1"/>
</dbReference>
<dbReference type="InterPro" id="IPR002078">
    <property type="entry name" value="Sigma_54_int"/>
</dbReference>
<dbReference type="InterPro" id="IPR027417">
    <property type="entry name" value="P-loop_NTPase"/>
</dbReference>
<comment type="caution">
    <text evidence="2">The sequence shown here is derived from an EMBL/GenBank/DDBJ whole genome shotgun (WGS) entry which is preliminary data.</text>
</comment>
<dbReference type="Gene3D" id="3.40.50.300">
    <property type="entry name" value="P-loop containing nucleotide triphosphate hydrolases"/>
    <property type="match status" value="1"/>
</dbReference>
<dbReference type="EMBL" id="NRGR01000062">
    <property type="protein sequence ID" value="PCC37580.1"/>
    <property type="molecule type" value="Genomic_DNA"/>
</dbReference>
<evidence type="ECO:0000313" key="2">
    <source>
        <dbReference type="EMBL" id="PCC37580.1"/>
    </source>
</evidence>
<accession>A0A2A3YE32</accession>
<feature type="domain" description="Sigma-54 factor interaction" evidence="1">
    <location>
        <begin position="10"/>
        <end position="128"/>
    </location>
</feature>
<evidence type="ECO:0000259" key="1">
    <source>
        <dbReference type="Pfam" id="PF00158"/>
    </source>
</evidence>
<dbReference type="AlphaFoldDB" id="A0A2A3YE32"/>
<dbReference type="RefSeq" id="WP_096198036.1">
    <property type="nucleotide sequence ID" value="NZ_NRGR01000062.1"/>
</dbReference>
<organism evidence="2 3">
    <name type="scientific">Brachybacterium alimentarium</name>
    <dbReference type="NCBI Taxonomy" id="47845"/>
    <lineage>
        <taxon>Bacteria</taxon>
        <taxon>Bacillati</taxon>
        <taxon>Actinomycetota</taxon>
        <taxon>Actinomycetes</taxon>
        <taxon>Micrococcales</taxon>
        <taxon>Dermabacteraceae</taxon>
        <taxon>Brachybacterium</taxon>
    </lineage>
</organism>
<proteinExistence type="predicted"/>
<dbReference type="Pfam" id="PF00158">
    <property type="entry name" value="Sigma54_activat"/>
    <property type="match status" value="1"/>
</dbReference>
<dbReference type="GO" id="GO:0006355">
    <property type="term" value="P:regulation of DNA-templated transcription"/>
    <property type="evidence" value="ECO:0007669"/>
    <property type="project" value="InterPro"/>
</dbReference>
<dbReference type="GO" id="GO:0005524">
    <property type="term" value="F:ATP binding"/>
    <property type="evidence" value="ECO:0007669"/>
    <property type="project" value="InterPro"/>
</dbReference>
<reference evidence="2 3" key="1">
    <citation type="journal article" date="2017" name="Elife">
        <title>Extensive horizontal gene transfer in cheese-associated bacteria.</title>
        <authorList>
            <person name="Bonham K.S."/>
            <person name="Wolfe B.E."/>
            <person name="Dutton R.J."/>
        </authorList>
    </citation>
    <scope>NUCLEOTIDE SEQUENCE [LARGE SCALE GENOMIC DNA]</scope>
    <source>
        <strain evidence="2 3">341_9</strain>
    </source>
</reference>
<sequence>MVSTQEAVFRASIAANVPVFLKGDSGIGKSAFIRDYATASKRHLESVVLAHKEKSDIGGIPTICEGTITTTEFAVPGWGHRLVEADKGLLLLSEFNMGEVDVQQACMNVLQERQVGENTYLPESVAIVLDGNPPERYATSSDLPSQIANRLLHLDWELDRQAWLDGMASGWPTATERIIDDADARTDRIAREKSLVLAFLDAHRHFIHDQPTDPAREGGAWPSPRSWDNAIRVLSRIDEDATDVQTAALRGLVGRAAAEAFMRWRIEAADFDLRAVLDDPTAEDWGEHHPSKTLTVLGAVSTFAVEQGSLDVWRDAFAVLMHCAEATGRKDVCLRSARLLLSRAPKGAKIPASAEETFGPMLRSIGAWR</sequence>
<gene>
    <name evidence="2" type="ORF">CIK66_18625</name>
</gene>
<name>A0A2A3YE32_9MICO</name>
<dbReference type="OrthoDB" id="9808317at2"/>
<protein>
    <recommendedName>
        <fullName evidence="1">Sigma-54 factor interaction domain-containing protein</fullName>
    </recommendedName>
</protein>
<dbReference type="Proteomes" id="UP000218598">
    <property type="component" value="Unassembled WGS sequence"/>
</dbReference>